<sequence length="115" mass="12986">MRRLILNIESKFIVFSREFEDSILLALKEDISKYQLFCIGNPLKLKARNVDDILYGKEFISFSLPAQVTGEKTALILASSGTTGTPKAVELSHNALSNFLLSSHNPYHNVFWKPK</sequence>
<reference evidence="2 3" key="1">
    <citation type="journal article" date="2019" name="PLoS Biol.">
        <title>Sex chromosomes control vertical transmission of feminizing Wolbachia symbionts in an isopod.</title>
        <authorList>
            <person name="Becking T."/>
            <person name="Chebbi M.A."/>
            <person name="Giraud I."/>
            <person name="Moumen B."/>
            <person name="Laverre T."/>
            <person name="Caubet Y."/>
            <person name="Peccoud J."/>
            <person name="Gilbert C."/>
            <person name="Cordaux R."/>
        </authorList>
    </citation>
    <scope>NUCLEOTIDE SEQUENCE [LARGE SCALE GENOMIC DNA]</scope>
    <source>
        <strain evidence="2">ANa2</strain>
        <tissue evidence="2">Whole body excluding digestive tract and cuticle</tissue>
    </source>
</reference>
<dbReference type="Proteomes" id="UP000326759">
    <property type="component" value="Unassembled WGS sequence"/>
</dbReference>
<dbReference type="InterPro" id="IPR000873">
    <property type="entry name" value="AMP-dep_synth/lig_dom"/>
</dbReference>
<keyword evidence="3" id="KW-1185">Reference proteome</keyword>
<dbReference type="InterPro" id="IPR020845">
    <property type="entry name" value="AMP-binding_CS"/>
</dbReference>
<gene>
    <name evidence="2" type="ORF">Anas_12074</name>
</gene>
<dbReference type="SUPFAM" id="SSF56801">
    <property type="entry name" value="Acetyl-CoA synthetase-like"/>
    <property type="match status" value="1"/>
</dbReference>
<dbReference type="Pfam" id="PF00501">
    <property type="entry name" value="AMP-binding"/>
    <property type="match status" value="1"/>
</dbReference>
<dbReference type="EMBL" id="SEYY01006326">
    <property type="protein sequence ID" value="KAB7502937.1"/>
    <property type="molecule type" value="Genomic_DNA"/>
</dbReference>
<evidence type="ECO:0000259" key="1">
    <source>
        <dbReference type="Pfam" id="PF00501"/>
    </source>
</evidence>
<dbReference type="Gene3D" id="3.40.50.980">
    <property type="match status" value="2"/>
</dbReference>
<comment type="caution">
    <text evidence="2">The sequence shown here is derived from an EMBL/GenBank/DDBJ whole genome shotgun (WGS) entry which is preliminary data.</text>
</comment>
<name>A0A5N5T9I4_9CRUS</name>
<feature type="domain" description="AMP-dependent synthetase/ligase" evidence="1">
    <location>
        <begin position="54"/>
        <end position="104"/>
    </location>
</feature>
<dbReference type="PROSITE" id="PS00455">
    <property type="entry name" value="AMP_BINDING"/>
    <property type="match status" value="1"/>
</dbReference>
<evidence type="ECO:0000313" key="2">
    <source>
        <dbReference type="EMBL" id="KAB7502937.1"/>
    </source>
</evidence>
<dbReference type="OrthoDB" id="10253869at2759"/>
<proteinExistence type="predicted"/>
<organism evidence="2 3">
    <name type="scientific">Armadillidium nasatum</name>
    <dbReference type="NCBI Taxonomy" id="96803"/>
    <lineage>
        <taxon>Eukaryota</taxon>
        <taxon>Metazoa</taxon>
        <taxon>Ecdysozoa</taxon>
        <taxon>Arthropoda</taxon>
        <taxon>Crustacea</taxon>
        <taxon>Multicrustacea</taxon>
        <taxon>Malacostraca</taxon>
        <taxon>Eumalacostraca</taxon>
        <taxon>Peracarida</taxon>
        <taxon>Isopoda</taxon>
        <taxon>Oniscidea</taxon>
        <taxon>Crinocheta</taxon>
        <taxon>Armadillidiidae</taxon>
        <taxon>Armadillidium</taxon>
    </lineage>
</organism>
<accession>A0A5N5T9I4</accession>
<feature type="non-terminal residue" evidence="2">
    <location>
        <position position="115"/>
    </location>
</feature>
<dbReference type="AlphaFoldDB" id="A0A5N5T9I4"/>
<evidence type="ECO:0000313" key="3">
    <source>
        <dbReference type="Proteomes" id="UP000326759"/>
    </source>
</evidence>
<protein>
    <recommendedName>
        <fullName evidence="1">AMP-dependent synthetase/ligase domain-containing protein</fullName>
    </recommendedName>
</protein>